<gene>
    <name evidence="2" type="ORF">EPI10_006926</name>
</gene>
<dbReference type="InterPro" id="IPR016197">
    <property type="entry name" value="Chromo-like_dom_sf"/>
</dbReference>
<comment type="caution">
    <text evidence="2">The sequence shown here is derived from an EMBL/GenBank/DDBJ whole genome shotgun (WGS) entry which is preliminary data.</text>
</comment>
<dbReference type="GO" id="GO:0003676">
    <property type="term" value="F:nucleic acid binding"/>
    <property type="evidence" value="ECO:0007669"/>
    <property type="project" value="InterPro"/>
</dbReference>
<dbReference type="EMBL" id="SMMG02000002">
    <property type="protein sequence ID" value="KAA3484872.1"/>
    <property type="molecule type" value="Genomic_DNA"/>
</dbReference>
<dbReference type="PANTHER" id="PTHR46148:SF44">
    <property type="entry name" value="GAG-POL POLYPROTEIN"/>
    <property type="match status" value="1"/>
</dbReference>
<dbReference type="SUPFAM" id="SSF54160">
    <property type="entry name" value="Chromo domain-like"/>
    <property type="match status" value="1"/>
</dbReference>
<keyword evidence="2" id="KW-0548">Nucleotidyltransferase</keyword>
<dbReference type="OrthoDB" id="779927at2759"/>
<dbReference type="InterPro" id="IPR036397">
    <property type="entry name" value="RNaseH_sf"/>
</dbReference>
<feature type="domain" description="Tf2-1-like SH3-like" evidence="1">
    <location>
        <begin position="101"/>
        <end position="166"/>
    </location>
</feature>
<accession>A0A5B6WVG6</accession>
<protein>
    <submittedName>
        <fullName evidence="2">Reverse transcriptase</fullName>
    </submittedName>
</protein>
<name>A0A5B6WVG6_9ROSI</name>
<organism evidence="2 3">
    <name type="scientific">Gossypium australe</name>
    <dbReference type="NCBI Taxonomy" id="47621"/>
    <lineage>
        <taxon>Eukaryota</taxon>
        <taxon>Viridiplantae</taxon>
        <taxon>Streptophyta</taxon>
        <taxon>Embryophyta</taxon>
        <taxon>Tracheophyta</taxon>
        <taxon>Spermatophyta</taxon>
        <taxon>Magnoliopsida</taxon>
        <taxon>eudicotyledons</taxon>
        <taxon>Gunneridae</taxon>
        <taxon>Pentapetalae</taxon>
        <taxon>rosids</taxon>
        <taxon>malvids</taxon>
        <taxon>Malvales</taxon>
        <taxon>Malvaceae</taxon>
        <taxon>Malvoideae</taxon>
        <taxon>Gossypium</taxon>
    </lineage>
</organism>
<dbReference type="Gene3D" id="3.30.420.10">
    <property type="entry name" value="Ribonuclease H-like superfamily/Ribonuclease H"/>
    <property type="match status" value="1"/>
</dbReference>
<proteinExistence type="predicted"/>
<dbReference type="PANTHER" id="PTHR46148">
    <property type="entry name" value="CHROMO DOMAIN-CONTAINING PROTEIN"/>
    <property type="match status" value="1"/>
</dbReference>
<evidence type="ECO:0000313" key="2">
    <source>
        <dbReference type="EMBL" id="KAA3484872.1"/>
    </source>
</evidence>
<dbReference type="AlphaFoldDB" id="A0A5B6WVG6"/>
<sequence>MDFVSVLPLRPINKDSIWVIVDRLTKSAHFLLVGRDYFLQRWEDHLTLIEFVYNNSFQASIQMVPYEALYGRKCITPFVLDRIKKKSYVALKRKDIEYSVGDQVCLKVSPWRKVLSFCRKGKLSPSFIGLYQIIKRVAPVAYQLELPTEVDRIHDVFHVSMLRCYRSDPSHIVPIKEIEIQPNLSFEEEPVKILQRDVKVLRRKQIPLVKVLWRNHGVEEVTWESEDSFRQE</sequence>
<evidence type="ECO:0000259" key="1">
    <source>
        <dbReference type="Pfam" id="PF24626"/>
    </source>
</evidence>
<dbReference type="Pfam" id="PF24626">
    <property type="entry name" value="SH3_Tf2-1"/>
    <property type="match status" value="1"/>
</dbReference>
<dbReference type="InterPro" id="IPR056924">
    <property type="entry name" value="SH3_Tf2-1"/>
</dbReference>
<evidence type="ECO:0000313" key="3">
    <source>
        <dbReference type="Proteomes" id="UP000325315"/>
    </source>
</evidence>
<keyword evidence="2" id="KW-0808">Transferase</keyword>
<keyword evidence="2" id="KW-0695">RNA-directed DNA polymerase</keyword>
<keyword evidence="3" id="KW-1185">Reference proteome</keyword>
<dbReference type="GO" id="GO:0003964">
    <property type="term" value="F:RNA-directed DNA polymerase activity"/>
    <property type="evidence" value="ECO:0007669"/>
    <property type="project" value="UniProtKB-KW"/>
</dbReference>
<reference evidence="3" key="1">
    <citation type="journal article" date="2019" name="Plant Biotechnol. J.">
        <title>Genome sequencing of the Australian wild diploid species Gossypium australe highlights disease resistance and delayed gland morphogenesis.</title>
        <authorList>
            <person name="Cai Y."/>
            <person name="Cai X."/>
            <person name="Wang Q."/>
            <person name="Wang P."/>
            <person name="Zhang Y."/>
            <person name="Cai C."/>
            <person name="Xu Y."/>
            <person name="Wang K."/>
            <person name="Zhou Z."/>
            <person name="Wang C."/>
            <person name="Geng S."/>
            <person name="Li B."/>
            <person name="Dong Q."/>
            <person name="Hou Y."/>
            <person name="Wang H."/>
            <person name="Ai P."/>
            <person name="Liu Z."/>
            <person name="Yi F."/>
            <person name="Sun M."/>
            <person name="An G."/>
            <person name="Cheng J."/>
            <person name="Zhang Y."/>
            <person name="Shi Q."/>
            <person name="Xie Y."/>
            <person name="Shi X."/>
            <person name="Chang Y."/>
            <person name="Huang F."/>
            <person name="Chen Y."/>
            <person name="Hong S."/>
            <person name="Mi L."/>
            <person name="Sun Q."/>
            <person name="Zhang L."/>
            <person name="Zhou B."/>
            <person name="Peng R."/>
            <person name="Zhang X."/>
            <person name="Liu F."/>
        </authorList>
    </citation>
    <scope>NUCLEOTIDE SEQUENCE [LARGE SCALE GENOMIC DNA]</scope>
    <source>
        <strain evidence="3">cv. PA1801</strain>
    </source>
</reference>
<dbReference type="Proteomes" id="UP000325315">
    <property type="component" value="Unassembled WGS sequence"/>
</dbReference>